<protein>
    <submittedName>
        <fullName evidence="1">Integrase</fullName>
    </submittedName>
</protein>
<dbReference type="PANTHER" id="PTHR35004:SF7">
    <property type="entry name" value="INTEGRASE PROTEIN"/>
    <property type="match status" value="1"/>
</dbReference>
<dbReference type="EMBL" id="MNLB01000004">
    <property type="protein sequence ID" value="PAC73517.1"/>
    <property type="molecule type" value="Genomic_DNA"/>
</dbReference>
<proteinExistence type="predicted"/>
<dbReference type="Proteomes" id="UP000216789">
    <property type="component" value="Unassembled WGS sequence"/>
</dbReference>
<evidence type="ECO:0000313" key="2">
    <source>
        <dbReference type="Proteomes" id="UP000216789"/>
    </source>
</evidence>
<comment type="caution">
    <text evidence="1">The sequence shown here is derived from an EMBL/GenBank/DDBJ whole genome shotgun (WGS) entry which is preliminary data.</text>
</comment>
<dbReference type="PANTHER" id="PTHR35004">
    <property type="entry name" value="TRANSPOSASE RV3428C-RELATED"/>
    <property type="match status" value="1"/>
</dbReference>
<gene>
    <name evidence="1" type="ORF">BPS1E_0907</name>
</gene>
<reference evidence="1 2" key="1">
    <citation type="journal article" date="2017" name="ISME J.">
        <title>Unveiling bifidobacterial biogeography across the mammalian branch of the tree of life.</title>
        <authorList>
            <person name="Milani C."/>
            <person name="Mangifesta M."/>
            <person name="Mancabelli L."/>
            <person name="Lugli G.A."/>
            <person name="James K."/>
            <person name="Duranti S."/>
            <person name="Turroni F."/>
            <person name="Ferrario C."/>
            <person name="Ossiprandi M.C."/>
            <person name="van Sinderen D."/>
            <person name="Ventura M."/>
        </authorList>
    </citation>
    <scope>NUCLEOTIDE SEQUENCE [LARGE SCALE GENOMIC DNA]</scope>
    <source>
        <strain evidence="1 2">1E</strain>
    </source>
</reference>
<dbReference type="AlphaFoldDB" id="A0A267WLN8"/>
<sequence>MEGWPAADLRMPVKQRHTATRVYERLVAECGYSSVQRWIKRWRQEHRAQSGGFADLEWAPGSAQVDFGQARAVVAGMERVVHFLAVSFPYSNMRWVVALPGETSECVCQGLLEVFERTGMAPGVVALDNATGVGHRNSDGTAARTRLFSLFCAHYGFEPRFRDPVCVCQIEAVQNGVSIQPETAAGSGPIERKARRHCLFFYPIRAWVRLYDSPSNLIILPWCTVLSTIAVAMFGSPNTRPQPPDSMFVV</sequence>
<accession>A0A267WLN8</accession>
<name>A0A267WLN8_BIFPS</name>
<evidence type="ECO:0000313" key="1">
    <source>
        <dbReference type="EMBL" id="PAC73517.1"/>
    </source>
</evidence>
<organism evidence="1 2">
    <name type="scientific">Bifidobacterium pseudocatenulatum</name>
    <dbReference type="NCBI Taxonomy" id="28026"/>
    <lineage>
        <taxon>Bacteria</taxon>
        <taxon>Bacillati</taxon>
        <taxon>Actinomycetota</taxon>
        <taxon>Actinomycetes</taxon>
        <taxon>Bifidobacteriales</taxon>
        <taxon>Bifidobacteriaceae</taxon>
        <taxon>Bifidobacterium</taxon>
    </lineage>
</organism>